<dbReference type="RefSeq" id="WP_066730923.1">
    <property type="nucleotide sequence ID" value="NZ_JAJCIQ010000004.1"/>
</dbReference>
<dbReference type="Pfam" id="PF13580">
    <property type="entry name" value="SIS_2"/>
    <property type="match status" value="1"/>
</dbReference>
<accession>A0ABS8DI71</accession>
<dbReference type="EMBL" id="JAJCIS010000008">
    <property type="protein sequence ID" value="MCB7388092.1"/>
    <property type="molecule type" value="Genomic_DNA"/>
</dbReference>
<dbReference type="SUPFAM" id="SSF53697">
    <property type="entry name" value="SIS domain"/>
    <property type="match status" value="1"/>
</dbReference>
<feature type="domain" description="SIS" evidence="1">
    <location>
        <begin position="36"/>
        <end position="219"/>
    </location>
</feature>
<dbReference type="PANTHER" id="PTHR30390">
    <property type="entry name" value="SEDOHEPTULOSE 7-PHOSPHATE ISOMERASE / DNAA INITIATOR-ASSOCIATING FACTOR FOR REPLICATION INITIATION"/>
    <property type="match status" value="1"/>
</dbReference>
<dbReference type="InterPro" id="IPR035461">
    <property type="entry name" value="GmhA/DiaA"/>
</dbReference>
<organism evidence="2 3">
    <name type="scientific">Bariatricus massiliensis</name>
    <dbReference type="NCBI Taxonomy" id="1745713"/>
    <lineage>
        <taxon>Bacteria</taxon>
        <taxon>Bacillati</taxon>
        <taxon>Bacillota</taxon>
        <taxon>Clostridia</taxon>
        <taxon>Lachnospirales</taxon>
        <taxon>Lachnospiraceae</taxon>
        <taxon>Bariatricus</taxon>
    </lineage>
</organism>
<protein>
    <submittedName>
        <fullName evidence="2">SIS domain-containing protein</fullName>
    </submittedName>
</protein>
<reference evidence="2 3" key="1">
    <citation type="submission" date="2021-10" db="EMBL/GenBank/DDBJ databases">
        <title>Collection of gut derived symbiotic bacterial strains cultured from healthy donors.</title>
        <authorList>
            <person name="Lin H."/>
            <person name="Littmann E."/>
            <person name="Kohout C."/>
            <person name="Pamer E.G."/>
        </authorList>
    </citation>
    <scope>NUCLEOTIDE SEQUENCE [LARGE SCALE GENOMIC DNA]</scope>
    <source>
        <strain evidence="2 3">DFI.1.165</strain>
    </source>
</reference>
<dbReference type="Proteomes" id="UP001299546">
    <property type="component" value="Unassembled WGS sequence"/>
</dbReference>
<dbReference type="Pfam" id="PF01380">
    <property type="entry name" value="SIS"/>
    <property type="match status" value="1"/>
</dbReference>
<dbReference type="Gene3D" id="3.40.50.10490">
    <property type="entry name" value="Glucose-6-phosphate isomerase like protein, domain 1"/>
    <property type="match status" value="1"/>
</dbReference>
<gene>
    <name evidence="2" type="ORF">LIZ65_12425</name>
</gene>
<dbReference type="InterPro" id="IPR050099">
    <property type="entry name" value="SIS_GmhA/DiaA_subfam"/>
</dbReference>
<name>A0ABS8DI71_9FIRM</name>
<sequence>MNVWNNKLDKHIELLLQRYPMLDAVREDIVNAYLIMEESYQKGGKLLIAGNGGSAADAEHIAGELMKRFKTPRPVSEKFAKSLKAVDAKRGAELAKNLECSLMAIPLVAHEALTTAYINDVDGLGVFAQQLFGYGREGDVFLGISTSGNSKNIMNATVVARAQGIKIIGLTGENGGELANAADVTVRVPATETYMIQELHLPIYHCWCLMLEEHFFGGE</sequence>
<evidence type="ECO:0000259" key="1">
    <source>
        <dbReference type="PROSITE" id="PS51464"/>
    </source>
</evidence>
<dbReference type="PROSITE" id="PS51464">
    <property type="entry name" value="SIS"/>
    <property type="match status" value="1"/>
</dbReference>
<proteinExistence type="predicted"/>
<dbReference type="InterPro" id="IPR001347">
    <property type="entry name" value="SIS_dom"/>
</dbReference>
<dbReference type="CDD" id="cd05006">
    <property type="entry name" value="SIS_GmhA"/>
    <property type="match status" value="1"/>
</dbReference>
<dbReference type="InterPro" id="IPR046348">
    <property type="entry name" value="SIS_dom_sf"/>
</dbReference>
<evidence type="ECO:0000313" key="3">
    <source>
        <dbReference type="Proteomes" id="UP001299546"/>
    </source>
</evidence>
<comment type="caution">
    <text evidence="2">The sequence shown here is derived from an EMBL/GenBank/DDBJ whole genome shotgun (WGS) entry which is preliminary data.</text>
</comment>
<evidence type="ECO:0000313" key="2">
    <source>
        <dbReference type="EMBL" id="MCB7388092.1"/>
    </source>
</evidence>
<keyword evidence="3" id="KW-1185">Reference proteome</keyword>